<dbReference type="RefSeq" id="WP_137329102.1">
    <property type="nucleotide sequence ID" value="NZ_CP040058.1"/>
</dbReference>
<sequence>MKTAAIICEYNPFHNGHLYHIEKTKRILGADYIIALMSGNYVQRGGPAVMEKKLRTKMALMNGADLVLELPLWFSAGSAPYFADGSIALLDSLGVVDILSFGSECGSLSRLLSLGNFLADREQDLTEQIKLLLKTGISYPKARENAFLSLGCSKSDTEVLKEPNNLLGLEYIMALKRRNSSIRPFCIPRKHSSHHSLDLSGDISSASAIRSRLAVYDGLNKALGSVPENLHPLLRNTYQRQFPVLLDDFSDLLSYKLCTESSFEDYWDISGDLSDRIRNMTVPGQPFSCQIEAVKNKSLTWSRISRGFLHILLNMKQSCNDRYVNSGQPLYFQILGFRKDASVLIREIKNNKQWPMVRHLRPLEDPLTNVQEQMLFTEQKADALYQMILRAKFKTKLKEEQIII</sequence>
<comment type="caution">
    <text evidence="2">Lacks conserved residue(s) required for the propagation of feature annotation.</text>
</comment>
<feature type="binding site" evidence="2">
    <location>
        <begin position="7"/>
        <end position="20"/>
    </location>
    <ligand>
        <name>ATP</name>
        <dbReference type="ChEBI" id="CHEBI:30616"/>
    </ligand>
</feature>
<dbReference type="InterPro" id="IPR008513">
    <property type="entry name" value="tRNA(Met)_cyd_acetate_ligase"/>
</dbReference>
<keyword evidence="2" id="KW-0820">tRNA-binding</keyword>
<dbReference type="GO" id="GO:0016879">
    <property type="term" value="F:ligase activity, forming carbon-nitrogen bonds"/>
    <property type="evidence" value="ECO:0007669"/>
    <property type="project" value="UniProtKB-UniRule"/>
</dbReference>
<organism evidence="3 4">
    <name type="scientific">Anaerostipes rhamnosivorans</name>
    <dbReference type="NCBI Taxonomy" id="1229621"/>
    <lineage>
        <taxon>Bacteria</taxon>
        <taxon>Bacillati</taxon>
        <taxon>Bacillota</taxon>
        <taxon>Clostridia</taxon>
        <taxon>Lachnospirales</taxon>
        <taxon>Lachnospiraceae</taxon>
        <taxon>Anaerostipes</taxon>
    </lineage>
</organism>
<dbReference type="InterPro" id="IPR014729">
    <property type="entry name" value="Rossmann-like_a/b/a_fold"/>
</dbReference>
<feature type="binding site" evidence="2">
    <location>
        <position position="164"/>
    </location>
    <ligand>
        <name>ATP</name>
        <dbReference type="ChEBI" id="CHEBI:30616"/>
    </ligand>
</feature>
<evidence type="ECO:0000313" key="3">
    <source>
        <dbReference type="EMBL" id="QCP35784.1"/>
    </source>
</evidence>
<keyword evidence="2" id="KW-0694">RNA-binding</keyword>
<feature type="binding site" evidence="2">
    <location>
        <position position="189"/>
    </location>
    <ligand>
        <name>ATP</name>
        <dbReference type="ChEBI" id="CHEBI:30616"/>
    </ligand>
</feature>
<keyword evidence="2" id="KW-0067">ATP-binding</keyword>
<name>A0A4P8IIN6_9FIRM</name>
<dbReference type="PANTHER" id="PTHR37825">
    <property type="entry name" value="TRNA(MET) CYTIDINE ACETATE LIGASE"/>
    <property type="match status" value="1"/>
</dbReference>
<dbReference type="GO" id="GO:0000049">
    <property type="term" value="F:tRNA binding"/>
    <property type="evidence" value="ECO:0007669"/>
    <property type="project" value="UniProtKB-KW"/>
</dbReference>
<dbReference type="HAMAP" id="MF_01539">
    <property type="entry name" value="TmcAL"/>
    <property type="match status" value="1"/>
</dbReference>
<dbReference type="Proteomes" id="UP000298653">
    <property type="component" value="Chromosome"/>
</dbReference>
<dbReference type="SUPFAM" id="SSF52374">
    <property type="entry name" value="Nucleotidylyl transferase"/>
    <property type="match status" value="1"/>
</dbReference>
<keyword evidence="1 2" id="KW-0819">tRNA processing</keyword>
<dbReference type="GO" id="GO:0005524">
    <property type="term" value="F:ATP binding"/>
    <property type="evidence" value="ECO:0007669"/>
    <property type="project" value="UniProtKB-KW"/>
</dbReference>
<comment type="function">
    <text evidence="2">Catalyzes the formation of N(4)-acetylcytidine (ac(4)C) at the wobble position of elongator tRNA(Met), using acetate and ATP as substrates. First activates an acetate ion to form acetyladenylate (Ac-AMP) and then transfers the acetyl group to tRNA to form ac(4)C34.</text>
</comment>
<keyword evidence="2" id="KW-0963">Cytoplasm</keyword>
<comment type="subcellular location">
    <subcellularLocation>
        <location evidence="2">Cytoplasm</location>
    </subcellularLocation>
</comment>
<dbReference type="GO" id="GO:0005737">
    <property type="term" value="C:cytoplasm"/>
    <property type="evidence" value="ECO:0007669"/>
    <property type="project" value="UniProtKB-SubCell"/>
</dbReference>
<keyword evidence="2" id="KW-0436">Ligase</keyword>
<proteinExistence type="inferred from homology"/>
<dbReference type="Gene3D" id="3.40.50.620">
    <property type="entry name" value="HUPs"/>
    <property type="match status" value="1"/>
</dbReference>
<feature type="binding site" evidence="2">
    <location>
        <position position="102"/>
    </location>
    <ligand>
        <name>ATP</name>
        <dbReference type="ChEBI" id="CHEBI:30616"/>
    </ligand>
</feature>
<dbReference type="EMBL" id="CP040058">
    <property type="protein sequence ID" value="QCP35784.1"/>
    <property type="molecule type" value="Genomic_DNA"/>
</dbReference>
<keyword evidence="2" id="KW-0547">Nucleotide-binding</keyword>
<evidence type="ECO:0000256" key="1">
    <source>
        <dbReference type="ARBA" id="ARBA00022694"/>
    </source>
</evidence>
<dbReference type="AlphaFoldDB" id="A0A4P8IIN6"/>
<evidence type="ECO:0000313" key="4">
    <source>
        <dbReference type="Proteomes" id="UP000298653"/>
    </source>
</evidence>
<dbReference type="Pfam" id="PF05636">
    <property type="entry name" value="HIGH_NTase1"/>
    <property type="match status" value="1"/>
</dbReference>
<comment type="similarity">
    <text evidence="2">Belongs to the TmcAL family.</text>
</comment>
<gene>
    <name evidence="2" type="primary">tmcAL</name>
    <name evidence="3" type="ORF">AR1Y2_2330</name>
</gene>
<dbReference type="OrthoDB" id="9769796at2"/>
<dbReference type="GO" id="GO:0006400">
    <property type="term" value="P:tRNA modification"/>
    <property type="evidence" value="ECO:0007669"/>
    <property type="project" value="UniProtKB-UniRule"/>
</dbReference>
<reference evidence="3 4" key="1">
    <citation type="submission" date="2019-05" db="EMBL/GenBank/DDBJ databases">
        <title>Complete genome sequencing of Anaerostipes rhamnosivorans.</title>
        <authorList>
            <person name="Bui T.P.N."/>
            <person name="de Vos W.M."/>
        </authorList>
    </citation>
    <scope>NUCLEOTIDE SEQUENCE [LARGE SCALE GENOMIC DNA]</scope>
    <source>
        <strain evidence="3 4">1y2</strain>
    </source>
</reference>
<evidence type="ECO:0000256" key="2">
    <source>
        <dbReference type="HAMAP-Rule" id="MF_01539"/>
    </source>
</evidence>
<comment type="catalytic activity">
    <reaction evidence="2">
        <text>cytidine(34) in elongator tRNA(Met) + acetate + ATP = N(4)-acetylcytidine(34) in elongator tRNA(Met) + AMP + diphosphate</text>
        <dbReference type="Rhea" id="RHEA:58144"/>
        <dbReference type="Rhea" id="RHEA-COMP:10693"/>
        <dbReference type="Rhea" id="RHEA-COMP:10694"/>
        <dbReference type="ChEBI" id="CHEBI:30089"/>
        <dbReference type="ChEBI" id="CHEBI:30616"/>
        <dbReference type="ChEBI" id="CHEBI:33019"/>
        <dbReference type="ChEBI" id="CHEBI:74900"/>
        <dbReference type="ChEBI" id="CHEBI:82748"/>
        <dbReference type="ChEBI" id="CHEBI:456215"/>
    </reaction>
</comment>
<keyword evidence="4" id="KW-1185">Reference proteome</keyword>
<protein>
    <recommendedName>
        <fullName evidence="2">tRNA(Met) cytidine acetate ligase</fullName>
        <ecNumber evidence="2">6.3.4.-</ecNumber>
    </recommendedName>
</protein>
<dbReference type="EC" id="6.3.4.-" evidence="2"/>
<dbReference type="PANTHER" id="PTHR37825:SF1">
    <property type="entry name" value="TRNA(MET) CYTIDINE ACETATE LIGASE"/>
    <property type="match status" value="1"/>
</dbReference>
<accession>A0A4P8IIN6</accession>
<dbReference type="KEGG" id="arf:AR1Y2_2330"/>